<keyword evidence="1" id="KW-0175">Coiled coil</keyword>
<sequence length="128" mass="15430">MTVKERLGKARKLVSDYAEYHKSDSVILTDYGIELIEWLIEQSEKVEELELEVNDWRAEVQKWQKFYKESEESHLETKELLKSIVNQNKRYREALKNIYELAEYDEYDNTLKQIVSEIEKVLESEKHD</sequence>
<protein>
    <submittedName>
        <fullName evidence="2">Uncharacterized protein</fullName>
    </submittedName>
</protein>
<dbReference type="RefSeq" id="WP_342020976.1">
    <property type="nucleotide sequence ID" value="NZ_JBBYAK010000002.1"/>
</dbReference>
<evidence type="ECO:0000313" key="3">
    <source>
        <dbReference type="Proteomes" id="UP001459714"/>
    </source>
</evidence>
<evidence type="ECO:0000256" key="1">
    <source>
        <dbReference type="SAM" id="Coils"/>
    </source>
</evidence>
<accession>A0ABU9K2G5</accession>
<keyword evidence="3" id="KW-1185">Reference proteome</keyword>
<feature type="coiled-coil region" evidence="1">
    <location>
        <begin position="39"/>
        <end position="66"/>
    </location>
</feature>
<gene>
    <name evidence="2" type="ORF">NST17_19480</name>
</gene>
<reference evidence="2 3" key="1">
    <citation type="submission" date="2024-03" db="EMBL/GenBank/DDBJ databases">
        <title>Bacilli Hybrid Assemblies.</title>
        <authorList>
            <person name="Kovac J."/>
        </authorList>
    </citation>
    <scope>NUCLEOTIDE SEQUENCE [LARGE SCALE GENOMIC DNA]</scope>
    <source>
        <strain evidence="2 3">FSL M8-0022</strain>
    </source>
</reference>
<name>A0ABU9K2G5_9BACI</name>
<evidence type="ECO:0000313" key="2">
    <source>
        <dbReference type="EMBL" id="MEL3959338.1"/>
    </source>
</evidence>
<proteinExistence type="predicted"/>
<dbReference type="Proteomes" id="UP001459714">
    <property type="component" value="Unassembled WGS sequence"/>
</dbReference>
<organism evidence="2 3">
    <name type="scientific">Caldifermentibacillus hisashii</name>
    <dbReference type="NCBI Taxonomy" id="996558"/>
    <lineage>
        <taxon>Bacteria</taxon>
        <taxon>Bacillati</taxon>
        <taxon>Bacillota</taxon>
        <taxon>Bacilli</taxon>
        <taxon>Bacillales</taxon>
        <taxon>Bacillaceae</taxon>
        <taxon>Caldifermentibacillus</taxon>
    </lineage>
</organism>
<dbReference type="EMBL" id="JBBYAK010000002">
    <property type="protein sequence ID" value="MEL3959338.1"/>
    <property type="molecule type" value="Genomic_DNA"/>
</dbReference>
<comment type="caution">
    <text evidence="2">The sequence shown here is derived from an EMBL/GenBank/DDBJ whole genome shotgun (WGS) entry which is preliminary data.</text>
</comment>